<accession>A0A6J4I693</accession>
<keyword evidence="1" id="KW-0472">Membrane</keyword>
<gene>
    <name evidence="2" type="ORF">AVDCRST_MAG41-1444</name>
</gene>
<keyword evidence="1" id="KW-0812">Transmembrane</keyword>
<proteinExistence type="predicted"/>
<feature type="transmembrane region" description="Helical" evidence="1">
    <location>
        <begin position="116"/>
        <end position="134"/>
    </location>
</feature>
<name>A0A6J4I693_9ACTN</name>
<feature type="transmembrane region" description="Helical" evidence="1">
    <location>
        <begin position="34"/>
        <end position="53"/>
    </location>
</feature>
<protein>
    <submittedName>
        <fullName evidence="2">Uncharacterized protein</fullName>
    </submittedName>
</protein>
<feature type="transmembrane region" description="Helical" evidence="1">
    <location>
        <begin position="146"/>
        <end position="166"/>
    </location>
</feature>
<sequence>MLYAVVVACEVGFWAVLLAGLTARYVLGRRRTGAVLLALTPVTDLVLLAAATLDLRGGGTAGTAHGLGAVYLGFSVVFGPSVVRWADVRFAHRFAGGPAPVRPGGAAYEWREFGKAVLAAGIAAALLLTAVAVVGDPERTGALLWWTARLGVVLAIWSVWPVTATLRAR</sequence>
<keyword evidence="1" id="KW-1133">Transmembrane helix</keyword>
<reference evidence="2" key="1">
    <citation type="submission" date="2020-02" db="EMBL/GenBank/DDBJ databases">
        <authorList>
            <person name="Meier V. D."/>
        </authorList>
    </citation>
    <scope>NUCLEOTIDE SEQUENCE</scope>
    <source>
        <strain evidence="2">AVDCRST_MAG41</strain>
    </source>
</reference>
<dbReference type="EMBL" id="CADCTP010000135">
    <property type="protein sequence ID" value="CAA9241524.1"/>
    <property type="molecule type" value="Genomic_DNA"/>
</dbReference>
<feature type="transmembrane region" description="Helical" evidence="1">
    <location>
        <begin position="65"/>
        <end position="83"/>
    </location>
</feature>
<evidence type="ECO:0000256" key="1">
    <source>
        <dbReference type="SAM" id="Phobius"/>
    </source>
</evidence>
<dbReference type="AlphaFoldDB" id="A0A6J4I693"/>
<organism evidence="2">
    <name type="scientific">uncultured Mycobacteriales bacterium</name>
    <dbReference type="NCBI Taxonomy" id="581187"/>
    <lineage>
        <taxon>Bacteria</taxon>
        <taxon>Bacillati</taxon>
        <taxon>Actinomycetota</taxon>
        <taxon>Actinomycetes</taxon>
        <taxon>Mycobacteriales</taxon>
        <taxon>environmental samples</taxon>
    </lineage>
</organism>
<feature type="transmembrane region" description="Helical" evidence="1">
    <location>
        <begin position="6"/>
        <end position="27"/>
    </location>
</feature>
<evidence type="ECO:0000313" key="2">
    <source>
        <dbReference type="EMBL" id="CAA9241524.1"/>
    </source>
</evidence>